<gene>
    <name evidence="1" type="ORF">NC797_16235</name>
</gene>
<accession>A0A9X3WUR1</accession>
<name>A0A9X3WUR1_9BACI</name>
<sequence>MKKFKNKRGGIVRGILAEIRDSILFEILVRILLFLPRMVIRLIKEIY</sequence>
<protein>
    <submittedName>
        <fullName evidence="1">Uncharacterized protein</fullName>
    </submittedName>
</protein>
<dbReference type="EMBL" id="JAMQKB010000028">
    <property type="protein sequence ID" value="MDC3426050.1"/>
    <property type="molecule type" value="Genomic_DNA"/>
</dbReference>
<evidence type="ECO:0000313" key="1">
    <source>
        <dbReference type="EMBL" id="MDC3426050.1"/>
    </source>
</evidence>
<dbReference type="RefSeq" id="WP_272437869.1">
    <property type="nucleotide sequence ID" value="NZ_JAMQKB010000028.1"/>
</dbReference>
<evidence type="ECO:0000313" key="2">
    <source>
        <dbReference type="Proteomes" id="UP001145050"/>
    </source>
</evidence>
<proteinExistence type="predicted"/>
<organism evidence="1 2">
    <name type="scientific">Terrihalobacillus insolitus</name>
    <dbReference type="NCBI Taxonomy" id="2950438"/>
    <lineage>
        <taxon>Bacteria</taxon>
        <taxon>Bacillati</taxon>
        <taxon>Bacillota</taxon>
        <taxon>Bacilli</taxon>
        <taxon>Bacillales</taxon>
        <taxon>Bacillaceae</taxon>
        <taxon>Terrihalobacillus</taxon>
    </lineage>
</organism>
<reference evidence="1" key="1">
    <citation type="submission" date="2022-06" db="EMBL/GenBank/DDBJ databases">
        <title>Aquibacillus sp. a new bacterium isolated from soil saline samples.</title>
        <authorList>
            <person name="Galisteo C."/>
            <person name="De La Haba R."/>
            <person name="Sanchez-Porro C."/>
            <person name="Ventosa A."/>
        </authorList>
    </citation>
    <scope>NUCLEOTIDE SEQUENCE</scope>
    <source>
        <strain evidence="1">3ASR75-11</strain>
    </source>
</reference>
<comment type="caution">
    <text evidence="1">The sequence shown here is derived from an EMBL/GenBank/DDBJ whole genome shotgun (WGS) entry which is preliminary data.</text>
</comment>
<keyword evidence="2" id="KW-1185">Reference proteome</keyword>
<dbReference type="AlphaFoldDB" id="A0A9X3WUR1"/>
<dbReference type="Proteomes" id="UP001145050">
    <property type="component" value="Unassembled WGS sequence"/>
</dbReference>